<comment type="caution">
    <text evidence="3">The sequence shown here is derived from an EMBL/GenBank/DDBJ whole genome shotgun (WGS) entry which is preliminary data.</text>
</comment>
<gene>
    <name evidence="3" type="ORF">GH714_029546</name>
</gene>
<feature type="domain" description="PB1-like" evidence="2">
    <location>
        <begin position="1"/>
        <end position="63"/>
    </location>
</feature>
<protein>
    <recommendedName>
        <fullName evidence="2">PB1-like domain-containing protein</fullName>
    </recommendedName>
</protein>
<dbReference type="Proteomes" id="UP000467840">
    <property type="component" value="Chromosome 9"/>
</dbReference>
<dbReference type="InterPro" id="IPR058594">
    <property type="entry name" value="PB1-like_dom_pln"/>
</dbReference>
<feature type="compositionally biased region" description="Basic and acidic residues" evidence="1">
    <location>
        <begin position="120"/>
        <end position="137"/>
    </location>
</feature>
<feature type="compositionally biased region" description="Basic and acidic residues" evidence="1">
    <location>
        <begin position="101"/>
        <end position="111"/>
    </location>
</feature>
<proteinExistence type="predicted"/>
<organism evidence="3 4">
    <name type="scientific">Hevea brasiliensis</name>
    <name type="common">Para rubber tree</name>
    <name type="synonym">Siphonia brasiliensis</name>
    <dbReference type="NCBI Taxonomy" id="3981"/>
    <lineage>
        <taxon>Eukaryota</taxon>
        <taxon>Viridiplantae</taxon>
        <taxon>Streptophyta</taxon>
        <taxon>Embryophyta</taxon>
        <taxon>Tracheophyta</taxon>
        <taxon>Spermatophyta</taxon>
        <taxon>Magnoliopsida</taxon>
        <taxon>eudicotyledons</taxon>
        <taxon>Gunneridae</taxon>
        <taxon>Pentapetalae</taxon>
        <taxon>rosids</taxon>
        <taxon>fabids</taxon>
        <taxon>Malpighiales</taxon>
        <taxon>Euphorbiaceae</taxon>
        <taxon>Crotonoideae</taxon>
        <taxon>Micrandreae</taxon>
        <taxon>Hevea</taxon>
    </lineage>
</organism>
<evidence type="ECO:0000313" key="3">
    <source>
        <dbReference type="EMBL" id="KAF2307536.1"/>
    </source>
</evidence>
<name>A0A6A6M5K6_HEVBR</name>
<dbReference type="AlphaFoldDB" id="A0A6A6M5K6"/>
<keyword evidence="4" id="KW-1185">Reference proteome</keyword>
<sequence>MTKRVNLAIHYGGKWQSIDTMMYDGDEVIYCDATDIDYLSMFEMLGYAKELEHKNGAQMWFKIYREFHANGRDGDLELGQTIKTGNGDIENEMGETTEVGDGDRENEKGETNKVGVGNMENEKGKTNEQGDVDRGFEKRSSEASWLYDDMEGSDNDIFMNVPCADASNSPPKETSRDYGETHRVHIDAIDLQEEDFAEFNEDAESNEDLYSLQGSEDE</sequence>
<dbReference type="Pfam" id="PF26130">
    <property type="entry name" value="PB1-like"/>
    <property type="match status" value="1"/>
</dbReference>
<evidence type="ECO:0000313" key="4">
    <source>
        <dbReference type="Proteomes" id="UP000467840"/>
    </source>
</evidence>
<feature type="compositionally biased region" description="Acidic residues" evidence="1">
    <location>
        <begin position="89"/>
        <end position="100"/>
    </location>
</feature>
<feature type="region of interest" description="Disordered" evidence="1">
    <location>
        <begin position="83"/>
        <end position="137"/>
    </location>
</feature>
<dbReference type="EMBL" id="JAAGAX010000008">
    <property type="protein sequence ID" value="KAF2307536.1"/>
    <property type="molecule type" value="Genomic_DNA"/>
</dbReference>
<evidence type="ECO:0000256" key="1">
    <source>
        <dbReference type="SAM" id="MobiDB-lite"/>
    </source>
</evidence>
<reference evidence="3 4" key="1">
    <citation type="journal article" date="2020" name="Mol. Plant">
        <title>The Chromosome-Based Rubber Tree Genome Provides New Insights into Spurge Genome Evolution and Rubber Biosynthesis.</title>
        <authorList>
            <person name="Liu J."/>
            <person name="Shi C."/>
            <person name="Shi C.C."/>
            <person name="Li W."/>
            <person name="Zhang Q.J."/>
            <person name="Zhang Y."/>
            <person name="Li K."/>
            <person name="Lu H.F."/>
            <person name="Shi C."/>
            <person name="Zhu S.T."/>
            <person name="Xiao Z.Y."/>
            <person name="Nan H."/>
            <person name="Yue Y."/>
            <person name="Zhu X.G."/>
            <person name="Wu Y."/>
            <person name="Hong X.N."/>
            <person name="Fan G.Y."/>
            <person name="Tong Y."/>
            <person name="Zhang D."/>
            <person name="Mao C.L."/>
            <person name="Liu Y.L."/>
            <person name="Hao S.J."/>
            <person name="Liu W.Q."/>
            <person name="Lv M.Q."/>
            <person name="Zhang H.B."/>
            <person name="Liu Y."/>
            <person name="Hu-Tang G.R."/>
            <person name="Wang J.P."/>
            <person name="Wang J.H."/>
            <person name="Sun Y.H."/>
            <person name="Ni S.B."/>
            <person name="Chen W.B."/>
            <person name="Zhang X.C."/>
            <person name="Jiao Y.N."/>
            <person name="Eichler E.E."/>
            <person name="Li G.H."/>
            <person name="Liu X."/>
            <person name="Gao L.Z."/>
        </authorList>
    </citation>
    <scope>NUCLEOTIDE SEQUENCE [LARGE SCALE GENOMIC DNA]</scope>
    <source>
        <strain evidence="4">cv. GT1</strain>
        <tissue evidence="3">Leaf</tissue>
    </source>
</reference>
<evidence type="ECO:0000259" key="2">
    <source>
        <dbReference type="Pfam" id="PF26130"/>
    </source>
</evidence>
<accession>A0A6A6M5K6</accession>